<dbReference type="EMBL" id="PKPP01004051">
    <property type="protein sequence ID" value="PWA66335.1"/>
    <property type="molecule type" value="Genomic_DNA"/>
</dbReference>
<dbReference type="OrthoDB" id="1939300at2759"/>
<dbReference type="PANTHER" id="PTHR31286">
    <property type="entry name" value="GLYCINE-RICH CELL WALL STRUCTURAL PROTEIN 1.8-LIKE"/>
    <property type="match status" value="1"/>
</dbReference>
<accession>A0A2U1MYI7</accession>
<evidence type="ECO:0000313" key="1">
    <source>
        <dbReference type="EMBL" id="PWA66335.1"/>
    </source>
</evidence>
<name>A0A2U1MYI7_ARTAN</name>
<dbReference type="Proteomes" id="UP000245207">
    <property type="component" value="Unassembled WGS sequence"/>
</dbReference>
<organism evidence="1 2">
    <name type="scientific">Artemisia annua</name>
    <name type="common">Sweet wormwood</name>
    <dbReference type="NCBI Taxonomy" id="35608"/>
    <lineage>
        <taxon>Eukaryota</taxon>
        <taxon>Viridiplantae</taxon>
        <taxon>Streptophyta</taxon>
        <taxon>Embryophyta</taxon>
        <taxon>Tracheophyta</taxon>
        <taxon>Spermatophyta</taxon>
        <taxon>Magnoliopsida</taxon>
        <taxon>eudicotyledons</taxon>
        <taxon>Gunneridae</taxon>
        <taxon>Pentapetalae</taxon>
        <taxon>asterids</taxon>
        <taxon>campanulids</taxon>
        <taxon>Asterales</taxon>
        <taxon>Asteraceae</taxon>
        <taxon>Asteroideae</taxon>
        <taxon>Anthemideae</taxon>
        <taxon>Artemisiinae</taxon>
        <taxon>Artemisia</taxon>
    </lineage>
</organism>
<dbReference type="AlphaFoldDB" id="A0A2U1MYI7"/>
<dbReference type="PANTHER" id="PTHR31286:SF99">
    <property type="entry name" value="DUF4283 DOMAIN-CONTAINING PROTEIN"/>
    <property type="match status" value="1"/>
</dbReference>
<protein>
    <submittedName>
        <fullName evidence="1">Uncharacterized protein</fullName>
    </submittedName>
</protein>
<dbReference type="InterPro" id="IPR040256">
    <property type="entry name" value="At4g02000-like"/>
</dbReference>
<gene>
    <name evidence="1" type="ORF">CTI12_AA328150</name>
</gene>
<dbReference type="STRING" id="35608.A0A2U1MYI7"/>
<comment type="caution">
    <text evidence="1">The sequence shown here is derived from an EMBL/GenBank/DDBJ whole genome shotgun (WGS) entry which is preliminary data.</text>
</comment>
<keyword evidence="2" id="KW-1185">Reference proteome</keyword>
<proteinExistence type="predicted"/>
<sequence>MAALRIKGLKRCNMIVWVNGTKSPVSLNDYVVSSLSSKGSDKVLETTTKDARVIESGETSESRVNAVNKEGVAKGSISVDKDVNCDLPELPVNTVSNTVDSEKLNNVEICVNNVNNSLNDKTDGGSEVVVFDEMIVLKGSERWNLTVCGQFVGYSMNPNESKILCAMMKGPWMINNKPLFVQKWSPEMNMKKIEPRKLPVWVKMVNIPLEAWSVDGLSALASSVGVPILMDNMTATICHKGMGNMGYARVLVEVLAEKSLKENIEIQYKDKENNVKGTKSVKVMYDWKPPVCEHCKVFGHDMLHCTVRPKNADEIEREKNEKAKEVMGNHVGRNAEDRSEGGVQGRRVNNRYQGNTYRMLLHKRMQV</sequence>
<reference evidence="1 2" key="1">
    <citation type="journal article" date="2018" name="Mol. Plant">
        <title>The genome of Artemisia annua provides insight into the evolution of Asteraceae family and artemisinin biosynthesis.</title>
        <authorList>
            <person name="Shen Q."/>
            <person name="Zhang L."/>
            <person name="Liao Z."/>
            <person name="Wang S."/>
            <person name="Yan T."/>
            <person name="Shi P."/>
            <person name="Liu M."/>
            <person name="Fu X."/>
            <person name="Pan Q."/>
            <person name="Wang Y."/>
            <person name="Lv Z."/>
            <person name="Lu X."/>
            <person name="Zhang F."/>
            <person name="Jiang W."/>
            <person name="Ma Y."/>
            <person name="Chen M."/>
            <person name="Hao X."/>
            <person name="Li L."/>
            <person name="Tang Y."/>
            <person name="Lv G."/>
            <person name="Zhou Y."/>
            <person name="Sun X."/>
            <person name="Brodelius P.E."/>
            <person name="Rose J.K.C."/>
            <person name="Tang K."/>
        </authorList>
    </citation>
    <scope>NUCLEOTIDE SEQUENCE [LARGE SCALE GENOMIC DNA]</scope>
    <source>
        <strain evidence="2">cv. Huhao1</strain>
        <tissue evidence="1">Leaf</tissue>
    </source>
</reference>
<evidence type="ECO:0000313" key="2">
    <source>
        <dbReference type="Proteomes" id="UP000245207"/>
    </source>
</evidence>